<reference evidence="4" key="2">
    <citation type="submission" date="2020-09" db="EMBL/GenBank/DDBJ databases">
        <authorList>
            <person name="Sun Q."/>
            <person name="Sedlacek I."/>
        </authorList>
    </citation>
    <scope>NUCLEOTIDE SEQUENCE</scope>
    <source>
        <strain evidence="4">CCM 7684</strain>
    </source>
</reference>
<dbReference type="Proteomes" id="UP000602745">
    <property type="component" value="Unassembled WGS sequence"/>
</dbReference>
<comment type="caution">
    <text evidence="4">The sequence shown here is derived from an EMBL/GenBank/DDBJ whole genome shotgun (WGS) entry which is preliminary data.</text>
</comment>
<keyword evidence="1" id="KW-0808">Transferase</keyword>
<dbReference type="InterPro" id="IPR000182">
    <property type="entry name" value="GNAT_dom"/>
</dbReference>
<dbReference type="RefSeq" id="WP_229729484.1">
    <property type="nucleotide sequence ID" value="NZ_BMCP01000004.1"/>
</dbReference>
<dbReference type="AlphaFoldDB" id="A0A8J2YKI7"/>
<gene>
    <name evidence="4" type="ORF">GCM10007276_28890</name>
</gene>
<organism evidence="4 5">
    <name type="scientific">Agaricicola taiwanensis</name>
    <dbReference type="NCBI Taxonomy" id="591372"/>
    <lineage>
        <taxon>Bacteria</taxon>
        <taxon>Pseudomonadati</taxon>
        <taxon>Pseudomonadota</taxon>
        <taxon>Alphaproteobacteria</taxon>
        <taxon>Rhodobacterales</taxon>
        <taxon>Paracoccaceae</taxon>
        <taxon>Agaricicola</taxon>
    </lineage>
</organism>
<accession>A0A8J2YKI7</accession>
<feature type="domain" description="N-acetyltransferase" evidence="3">
    <location>
        <begin position="21"/>
        <end position="175"/>
    </location>
</feature>
<dbReference type="PANTHER" id="PTHR43800:SF1">
    <property type="entry name" value="PEPTIDYL-LYSINE N-ACETYLTRANSFERASE YJAB"/>
    <property type="match status" value="1"/>
</dbReference>
<evidence type="ECO:0000313" key="5">
    <source>
        <dbReference type="Proteomes" id="UP000602745"/>
    </source>
</evidence>
<evidence type="ECO:0000259" key="3">
    <source>
        <dbReference type="PROSITE" id="PS51186"/>
    </source>
</evidence>
<dbReference type="InterPro" id="IPR016181">
    <property type="entry name" value="Acyl_CoA_acyltransferase"/>
</dbReference>
<dbReference type="Pfam" id="PF00583">
    <property type="entry name" value="Acetyltransf_1"/>
    <property type="match status" value="1"/>
</dbReference>
<sequence>MTQAKDVDVARASAYCGIMHATIRPAREDDALRLPAIERSAGEIFRTLPKLAWIADDDVLTANEHRALIRQGASWVAVDDLDEPLGFLSAERTVPELHIRELAVRHGSQGQGIGRTLLATAIAWAEANSFEAVTLTTFRRLAWNEAFYASMGFATLKPGQLGPRLAAILEAEAANGFLRKDRCAMRLVLSTGRAIP</sequence>
<reference evidence="4" key="1">
    <citation type="journal article" date="2014" name="Int. J. Syst. Evol. Microbiol.">
        <title>Complete genome sequence of Corynebacterium casei LMG S-19264T (=DSM 44701T), isolated from a smear-ripened cheese.</title>
        <authorList>
            <consortium name="US DOE Joint Genome Institute (JGI-PGF)"/>
            <person name="Walter F."/>
            <person name="Albersmeier A."/>
            <person name="Kalinowski J."/>
            <person name="Ruckert C."/>
        </authorList>
    </citation>
    <scope>NUCLEOTIDE SEQUENCE</scope>
    <source>
        <strain evidence="4">CCM 7684</strain>
    </source>
</reference>
<proteinExistence type="predicted"/>
<protein>
    <submittedName>
        <fullName evidence="4">N-acetyltransferase GCN5</fullName>
    </submittedName>
</protein>
<dbReference type="SUPFAM" id="SSF55729">
    <property type="entry name" value="Acyl-CoA N-acyltransferases (Nat)"/>
    <property type="match status" value="1"/>
</dbReference>
<dbReference type="GO" id="GO:0016747">
    <property type="term" value="F:acyltransferase activity, transferring groups other than amino-acyl groups"/>
    <property type="evidence" value="ECO:0007669"/>
    <property type="project" value="InterPro"/>
</dbReference>
<name>A0A8J2YKI7_9RHOB</name>
<keyword evidence="2" id="KW-0012">Acyltransferase</keyword>
<dbReference type="PANTHER" id="PTHR43800">
    <property type="entry name" value="PEPTIDYL-LYSINE N-ACETYLTRANSFERASE YJAB"/>
    <property type="match status" value="1"/>
</dbReference>
<keyword evidence="5" id="KW-1185">Reference proteome</keyword>
<evidence type="ECO:0000313" key="4">
    <source>
        <dbReference type="EMBL" id="GGE49976.1"/>
    </source>
</evidence>
<dbReference type="PROSITE" id="PS51186">
    <property type="entry name" value="GNAT"/>
    <property type="match status" value="1"/>
</dbReference>
<dbReference type="EMBL" id="BMCP01000004">
    <property type="protein sequence ID" value="GGE49976.1"/>
    <property type="molecule type" value="Genomic_DNA"/>
</dbReference>
<dbReference type="CDD" id="cd04301">
    <property type="entry name" value="NAT_SF"/>
    <property type="match status" value="1"/>
</dbReference>
<evidence type="ECO:0000256" key="2">
    <source>
        <dbReference type="ARBA" id="ARBA00023315"/>
    </source>
</evidence>
<evidence type="ECO:0000256" key="1">
    <source>
        <dbReference type="ARBA" id="ARBA00022679"/>
    </source>
</evidence>
<dbReference type="Gene3D" id="3.40.630.30">
    <property type="match status" value="1"/>
</dbReference>